<feature type="domain" description="PKMT C-terminal winged helix" evidence="3">
    <location>
        <begin position="438"/>
        <end position="532"/>
    </location>
</feature>
<sequence>MDAAQQYEDVPYPDFVHPRTNPDSIAAMARLHGVETAPPAHSRILELGCGQGGNLISLAVLYPDSRCVGIDLSAGHIASGKSNTAKLGLKNIRLHAGDLAKFPAGFPADIVQPTGDNRFDYILVHGVYSWVPEQVRKEILRICRDHLSDSGIAFISYNTYPGWHAKGMVREMLRHHASVSSQSRPSLESITDGIQFLEEVANSVPETTSYGKMLREELWSISQSHEAYLFHEQFETINEPRYFHQFVDEVSEMDLQYVCESSLTVVPSQTEAMKQRISTMGVLQREQYLDYVCNRTFRQSLLRRSGKGEKAADNPELSGINQLWFSSDSKCQNSDNRPFTAADLANPETELRLVNTRGTNVTIKTPTTQAALLHLASVRPAAVSFPSLWDHASRQRNAGADEESARANFGGELIQLARFEMVRLHWGELPLVTTVSSQPQTSVLARLQAESGNTITSLRHMNVRVDEATRQLIMLCDGTNDRQQIVAGMVRFITRDGVGLKHQGREITDPNQITELVREKIEPNLKNLGVMGLLVR</sequence>
<dbReference type="GO" id="GO:0032259">
    <property type="term" value="P:methylation"/>
    <property type="evidence" value="ECO:0007669"/>
    <property type="project" value="UniProtKB-KW"/>
</dbReference>
<dbReference type="Pfam" id="PF13847">
    <property type="entry name" value="Methyltransf_31"/>
    <property type="match status" value="1"/>
</dbReference>
<dbReference type="PANTHER" id="PTHR43667">
    <property type="entry name" value="CYCLOPROPANE-FATTY-ACYL-PHOSPHOLIPID SYNTHASE"/>
    <property type="match status" value="1"/>
</dbReference>
<evidence type="ECO:0000259" key="2">
    <source>
        <dbReference type="Pfam" id="PF13847"/>
    </source>
</evidence>
<dbReference type="Proteomes" id="UP000536179">
    <property type="component" value="Unassembled WGS sequence"/>
</dbReference>
<dbReference type="Pfam" id="PF21782">
    <property type="entry name" value="WHD_PKMT"/>
    <property type="match status" value="1"/>
</dbReference>
<dbReference type="EMBL" id="JACHXU010000006">
    <property type="protein sequence ID" value="MBB3206315.1"/>
    <property type="molecule type" value="Genomic_DNA"/>
</dbReference>
<dbReference type="InterPro" id="IPR025714">
    <property type="entry name" value="Methyltranfer_dom"/>
</dbReference>
<reference evidence="4 5" key="1">
    <citation type="submission" date="2020-08" db="EMBL/GenBank/DDBJ databases">
        <title>Genomic Encyclopedia of Type Strains, Phase III (KMG-III): the genomes of soil and plant-associated and newly described type strains.</title>
        <authorList>
            <person name="Whitman W."/>
        </authorList>
    </citation>
    <scope>NUCLEOTIDE SEQUENCE [LARGE SCALE GENOMIC DNA]</scope>
    <source>
        <strain evidence="4 5">CECT 8075</strain>
    </source>
</reference>
<evidence type="ECO:0000259" key="3">
    <source>
        <dbReference type="Pfam" id="PF21782"/>
    </source>
</evidence>
<dbReference type="InterPro" id="IPR029063">
    <property type="entry name" value="SAM-dependent_MTases_sf"/>
</dbReference>
<proteinExistence type="predicted"/>
<evidence type="ECO:0000313" key="4">
    <source>
        <dbReference type="EMBL" id="MBB3206315.1"/>
    </source>
</evidence>
<protein>
    <submittedName>
        <fullName evidence="4">SAM-dependent methyltransferase/methyltransferase-like protein</fullName>
    </submittedName>
</protein>
<keyword evidence="5" id="KW-1185">Reference proteome</keyword>
<dbReference type="InterPro" id="IPR018773">
    <property type="entry name" value="MeTrfase_reg_dom_prd"/>
</dbReference>
<keyword evidence="4" id="KW-0808">Transferase</keyword>
<dbReference type="CDD" id="cd02440">
    <property type="entry name" value="AdoMet_MTases"/>
    <property type="match status" value="1"/>
</dbReference>
<dbReference type="InterPro" id="IPR048976">
    <property type="entry name" value="WHD_PKMT"/>
</dbReference>
<keyword evidence="4" id="KW-0489">Methyltransferase</keyword>
<name>A0A7W5DXM4_9BACT</name>
<dbReference type="InterPro" id="IPR050723">
    <property type="entry name" value="CFA/CMAS"/>
</dbReference>
<evidence type="ECO:0000313" key="5">
    <source>
        <dbReference type="Proteomes" id="UP000536179"/>
    </source>
</evidence>
<dbReference type="AlphaFoldDB" id="A0A7W5DXM4"/>
<dbReference type="PANTHER" id="PTHR43667:SF2">
    <property type="entry name" value="FATTY ACID C-METHYL TRANSFERASE"/>
    <property type="match status" value="1"/>
</dbReference>
<feature type="domain" description="Methyltransferase" evidence="2">
    <location>
        <begin position="41"/>
        <end position="156"/>
    </location>
</feature>
<comment type="caution">
    <text evidence="4">The sequence shown here is derived from an EMBL/GenBank/DDBJ whole genome shotgun (WGS) entry which is preliminary data.</text>
</comment>
<accession>A0A7W5DXM4</accession>
<dbReference type="Pfam" id="PF10119">
    <property type="entry name" value="MethyTransf_Reg"/>
    <property type="match status" value="1"/>
</dbReference>
<dbReference type="Gene3D" id="3.40.50.150">
    <property type="entry name" value="Vaccinia Virus protein VP39"/>
    <property type="match status" value="1"/>
</dbReference>
<feature type="domain" description="Methyltransferase regulatory" evidence="1">
    <location>
        <begin position="226"/>
        <end position="303"/>
    </location>
</feature>
<dbReference type="GO" id="GO:0008168">
    <property type="term" value="F:methyltransferase activity"/>
    <property type="evidence" value="ECO:0007669"/>
    <property type="project" value="UniProtKB-KW"/>
</dbReference>
<evidence type="ECO:0000259" key="1">
    <source>
        <dbReference type="Pfam" id="PF10119"/>
    </source>
</evidence>
<organism evidence="4 5">
    <name type="scientific">Aporhodopirellula rubra</name>
    <dbReference type="NCBI Taxonomy" id="980271"/>
    <lineage>
        <taxon>Bacteria</taxon>
        <taxon>Pseudomonadati</taxon>
        <taxon>Planctomycetota</taxon>
        <taxon>Planctomycetia</taxon>
        <taxon>Pirellulales</taxon>
        <taxon>Pirellulaceae</taxon>
        <taxon>Aporhodopirellula</taxon>
    </lineage>
</organism>
<gene>
    <name evidence="4" type="ORF">FHS27_002124</name>
</gene>
<dbReference type="SUPFAM" id="SSF53335">
    <property type="entry name" value="S-adenosyl-L-methionine-dependent methyltransferases"/>
    <property type="match status" value="1"/>
</dbReference>
<dbReference type="RefSeq" id="WP_184304730.1">
    <property type="nucleotide sequence ID" value="NZ_JACHXU010000006.1"/>
</dbReference>